<dbReference type="RefSeq" id="WP_373567520.1">
    <property type="nucleotide sequence ID" value="NZ_JANHOF010000001.1"/>
</dbReference>
<gene>
    <name evidence="1" type="ORF">ACFFJ8_27320</name>
</gene>
<protein>
    <submittedName>
        <fullName evidence="1">Cysteine-rich CWC family protein</fullName>
    </submittedName>
</protein>
<reference evidence="1 2" key="1">
    <citation type="submission" date="2024-09" db="EMBL/GenBank/DDBJ databases">
        <authorList>
            <person name="Sun Q."/>
            <person name="Mori K."/>
        </authorList>
    </citation>
    <scope>NUCLEOTIDE SEQUENCE [LARGE SCALE GENOMIC DNA]</scope>
    <source>
        <strain evidence="1 2">CCM 4839</strain>
    </source>
</reference>
<comment type="caution">
    <text evidence="1">The sequence shown here is derived from an EMBL/GenBank/DDBJ whole genome shotgun (WGS) entry which is preliminary data.</text>
</comment>
<dbReference type="InterPro" id="IPR032720">
    <property type="entry name" value="Cys_rich_CWC"/>
</dbReference>
<dbReference type="Proteomes" id="UP001589818">
    <property type="component" value="Unassembled WGS sequence"/>
</dbReference>
<proteinExistence type="predicted"/>
<dbReference type="Pfam" id="PF14375">
    <property type="entry name" value="Cys_rich_CWC"/>
    <property type="match status" value="1"/>
</dbReference>
<evidence type="ECO:0000313" key="2">
    <source>
        <dbReference type="Proteomes" id="UP001589818"/>
    </source>
</evidence>
<name>A0ABV6JGK1_9BACL</name>
<evidence type="ECO:0000313" key="1">
    <source>
        <dbReference type="EMBL" id="MFC0395063.1"/>
    </source>
</evidence>
<organism evidence="1 2">
    <name type="scientific">Paenibacillus mendelii</name>
    <dbReference type="NCBI Taxonomy" id="206163"/>
    <lineage>
        <taxon>Bacteria</taxon>
        <taxon>Bacillati</taxon>
        <taxon>Bacillota</taxon>
        <taxon>Bacilli</taxon>
        <taxon>Bacillales</taxon>
        <taxon>Paenibacillaceae</taxon>
        <taxon>Paenibacillus</taxon>
    </lineage>
</organism>
<accession>A0ABV6JGK1</accession>
<dbReference type="EMBL" id="JBHLVF010000041">
    <property type="protein sequence ID" value="MFC0395063.1"/>
    <property type="molecule type" value="Genomic_DNA"/>
</dbReference>
<keyword evidence="2" id="KW-1185">Reference proteome</keyword>
<sequence>MYRLMTKTIYIDEQHCPLCGLKNACSGKTGDCWCFHTKIPAELIKRIPEEMRGKVCICRTCVIASEEN</sequence>